<reference evidence="5 6" key="1">
    <citation type="submission" date="2022-06" db="EMBL/GenBank/DDBJ databases">
        <title>Isolation of gut microbiota from human fecal samples.</title>
        <authorList>
            <person name="Pamer E.G."/>
            <person name="Barat B."/>
            <person name="Waligurski E."/>
            <person name="Medina S."/>
            <person name="Paddock L."/>
            <person name="Mostad J."/>
        </authorList>
    </citation>
    <scope>NUCLEOTIDE SEQUENCE [LARGE SCALE GENOMIC DNA]</scope>
    <source>
        <strain evidence="5 6">DFI.9.73</strain>
    </source>
</reference>
<dbReference type="SUPFAM" id="SSF56601">
    <property type="entry name" value="beta-lactamase/transpeptidase-like"/>
    <property type="match status" value="1"/>
</dbReference>
<dbReference type="InterPro" id="IPR036138">
    <property type="entry name" value="PBP_dimer_sf"/>
</dbReference>
<dbReference type="RefSeq" id="WP_066866781.1">
    <property type="nucleotide sequence ID" value="NZ_CABKVV010000014.1"/>
</dbReference>
<evidence type="ECO:0000313" key="5">
    <source>
        <dbReference type="EMBL" id="MCQ4839925.1"/>
    </source>
</evidence>
<comment type="similarity">
    <text evidence="2">Belongs to the transpeptidase family.</text>
</comment>
<dbReference type="SUPFAM" id="SSF54184">
    <property type="entry name" value="Penicillin-binding protein 2x (pbp-2x), c-terminal domain"/>
    <property type="match status" value="2"/>
</dbReference>
<gene>
    <name evidence="5" type="ORF">NE695_08350</name>
</gene>
<organism evidence="5 6">
    <name type="scientific">Neglectibacter timonensis</name>
    <dbReference type="NCBI Taxonomy" id="1776382"/>
    <lineage>
        <taxon>Bacteria</taxon>
        <taxon>Bacillati</taxon>
        <taxon>Bacillota</taxon>
        <taxon>Clostridia</taxon>
        <taxon>Eubacteriales</taxon>
        <taxon>Oscillospiraceae</taxon>
        <taxon>Neglectibacter</taxon>
    </lineage>
</organism>
<dbReference type="InterPro" id="IPR012338">
    <property type="entry name" value="Beta-lactam/transpept-like"/>
</dbReference>
<name>A0ABT1S060_9FIRM</name>
<comment type="subcellular location">
    <subcellularLocation>
        <location evidence="1">Membrane</location>
    </subcellularLocation>
</comment>
<feature type="domain" description="PASTA" evidence="4">
    <location>
        <begin position="622"/>
        <end position="686"/>
    </location>
</feature>
<dbReference type="InterPro" id="IPR050515">
    <property type="entry name" value="Beta-lactam/transpept"/>
</dbReference>
<protein>
    <submittedName>
        <fullName evidence="5">Penicillin-binding transpeptidase domain-containing protein</fullName>
    </submittedName>
</protein>
<dbReference type="Proteomes" id="UP001524473">
    <property type="component" value="Unassembled WGS sequence"/>
</dbReference>
<dbReference type="PROSITE" id="PS51178">
    <property type="entry name" value="PASTA"/>
    <property type="match status" value="2"/>
</dbReference>
<evidence type="ECO:0000259" key="4">
    <source>
        <dbReference type="PROSITE" id="PS51178"/>
    </source>
</evidence>
<dbReference type="Pfam" id="PF03793">
    <property type="entry name" value="PASTA"/>
    <property type="match status" value="2"/>
</dbReference>
<evidence type="ECO:0000256" key="2">
    <source>
        <dbReference type="ARBA" id="ARBA00007171"/>
    </source>
</evidence>
<evidence type="ECO:0000256" key="3">
    <source>
        <dbReference type="ARBA" id="ARBA00023136"/>
    </source>
</evidence>
<dbReference type="PANTHER" id="PTHR30627">
    <property type="entry name" value="PEPTIDOGLYCAN D,D-TRANSPEPTIDASE"/>
    <property type="match status" value="1"/>
</dbReference>
<dbReference type="InterPro" id="IPR005311">
    <property type="entry name" value="PBP_dimer"/>
</dbReference>
<feature type="domain" description="PASTA" evidence="4">
    <location>
        <begin position="689"/>
        <end position="754"/>
    </location>
</feature>
<dbReference type="CDD" id="cd06576">
    <property type="entry name" value="PASTA_Pbp2x-like_1"/>
    <property type="match status" value="1"/>
</dbReference>
<dbReference type="Pfam" id="PF03717">
    <property type="entry name" value="PBP_dimer"/>
    <property type="match status" value="1"/>
</dbReference>
<proteinExistence type="inferred from homology"/>
<dbReference type="CDD" id="cd06575">
    <property type="entry name" value="PASTA_Pbp2x-like_2"/>
    <property type="match status" value="1"/>
</dbReference>
<dbReference type="SUPFAM" id="SSF56519">
    <property type="entry name" value="Penicillin binding protein dimerisation domain"/>
    <property type="match status" value="1"/>
</dbReference>
<dbReference type="Gene3D" id="3.30.10.20">
    <property type="match status" value="1"/>
</dbReference>
<comment type="caution">
    <text evidence="5">The sequence shown here is derived from an EMBL/GenBank/DDBJ whole genome shotgun (WGS) entry which is preliminary data.</text>
</comment>
<dbReference type="GeneID" id="90533567"/>
<dbReference type="EMBL" id="JANFZH010000016">
    <property type="protein sequence ID" value="MCQ4839925.1"/>
    <property type="molecule type" value="Genomic_DNA"/>
</dbReference>
<dbReference type="SMART" id="SM00740">
    <property type="entry name" value="PASTA"/>
    <property type="match status" value="2"/>
</dbReference>
<dbReference type="Gene3D" id="3.40.710.10">
    <property type="entry name" value="DD-peptidase/beta-lactamase superfamily"/>
    <property type="match status" value="1"/>
</dbReference>
<evidence type="ECO:0000313" key="6">
    <source>
        <dbReference type="Proteomes" id="UP001524473"/>
    </source>
</evidence>
<evidence type="ECO:0000256" key="1">
    <source>
        <dbReference type="ARBA" id="ARBA00004370"/>
    </source>
</evidence>
<dbReference type="Pfam" id="PF00905">
    <property type="entry name" value="Transpeptidase"/>
    <property type="match status" value="1"/>
</dbReference>
<sequence length="765" mass="83204">MAKGNTEKMWKKAMGVTAFIVFVGFGAVLVSLFRWQIVRGEELSAKALNQSLHSTTLSAMRGTIYDATGTKVLAKSASVWTVVLEPNYFKDDDGKDNEALRRKVSSGLSRILDMDEETIYEKTGENSFFTYLKRRVESDVKDEVTAFLKENDIDNGVRLIDDYKRYYPYGTVASTILGFTGSDGQGLGGLELQYDSELRGTAGRMISAKNALGTDMPFEYEQLIGAENGYDLVLTIDETVQSILEKYLEQGIEQYQIKNGAVAIMMNVNTGGILGLAVKGDYDPNDPFTIYDEEVRKEIDALPEDKQDEAYNNALQKQWRNKAVSDTYYPGSVFKMCVGAMGLEEGVITEESTFTCTGSMPVEGVTGGISCWKHAGHGLENFHDGLCNSCNPFFIHVGELLGAQTFAKYREAFGFTEQTGIDLPGESWSLYHSVEDLGPAELATESFGQNFSITPVQMITACAAVANGGYLMTPHVVDRVVDSEGNIVRKADTSYRRQVVSEETSKTISRILYDNATFGTASGGYVMGYRVCGKTGTSEKVAEFNADTSPDKKMKYIASYCGFAPVEKPQYALLVFFDEPDGDNNGNLTGGNAVAGPIFSAIMEEALPYLGIEAQYTDEEYETLDMVTPSAVGLTLEEAYRQLDELGLSYSVVGDESDSSILVTEQIPQVGENVPKGGKVVLYTNGYSEEDTLVEVPDFTSMDLSNANYAASLAGVQISVSGAGATEGGSASMQSVEPGTMVKKGTVITITFVENINTETFVPLG</sequence>
<keyword evidence="3" id="KW-0472">Membrane</keyword>
<keyword evidence="6" id="KW-1185">Reference proteome</keyword>
<dbReference type="InterPro" id="IPR005543">
    <property type="entry name" value="PASTA_dom"/>
</dbReference>
<dbReference type="InterPro" id="IPR001460">
    <property type="entry name" value="PCN-bd_Tpept"/>
</dbReference>
<dbReference type="Gene3D" id="3.90.1310.10">
    <property type="entry name" value="Penicillin-binding protein 2a (Domain 2)"/>
    <property type="match status" value="1"/>
</dbReference>
<dbReference type="PANTHER" id="PTHR30627:SF1">
    <property type="entry name" value="PEPTIDOGLYCAN D,D-TRANSPEPTIDASE FTSI"/>
    <property type="match status" value="1"/>
</dbReference>
<accession>A0ABT1S060</accession>